<dbReference type="Proteomes" id="UP000198846">
    <property type="component" value="Unassembled WGS sequence"/>
</dbReference>
<feature type="transmembrane region" description="Helical" evidence="6">
    <location>
        <begin position="113"/>
        <end position="134"/>
    </location>
</feature>
<accession>A0A1H3Y3C4</accession>
<evidence type="ECO:0000256" key="2">
    <source>
        <dbReference type="ARBA" id="ARBA00007375"/>
    </source>
</evidence>
<evidence type="ECO:0000256" key="4">
    <source>
        <dbReference type="ARBA" id="ARBA00022989"/>
    </source>
</evidence>
<dbReference type="Pfam" id="PF07947">
    <property type="entry name" value="YhhN"/>
    <property type="match status" value="1"/>
</dbReference>
<dbReference type="RefSeq" id="WP_092133178.1">
    <property type="nucleotide sequence ID" value="NZ_FNQK01000006.1"/>
</dbReference>
<evidence type="ECO:0000256" key="3">
    <source>
        <dbReference type="ARBA" id="ARBA00022692"/>
    </source>
</evidence>
<gene>
    <name evidence="7" type="ORF">SAMN04487990_10635</name>
</gene>
<feature type="transmembrane region" description="Helical" evidence="6">
    <location>
        <begin position="140"/>
        <end position="160"/>
    </location>
</feature>
<dbReference type="EMBL" id="FNQK01000006">
    <property type="protein sequence ID" value="SEA06149.1"/>
    <property type="molecule type" value="Genomic_DNA"/>
</dbReference>
<feature type="transmembrane region" description="Helical" evidence="6">
    <location>
        <begin position="172"/>
        <end position="190"/>
    </location>
</feature>
<dbReference type="PANTHER" id="PTHR31885:SF6">
    <property type="entry name" value="GH04784P"/>
    <property type="match status" value="1"/>
</dbReference>
<proteinExistence type="inferred from homology"/>
<keyword evidence="3 6" id="KW-0812">Transmembrane</keyword>
<organism evidence="7 8">
    <name type="scientific">Bizionia paragorgiae</name>
    <dbReference type="NCBI Taxonomy" id="283786"/>
    <lineage>
        <taxon>Bacteria</taxon>
        <taxon>Pseudomonadati</taxon>
        <taxon>Bacteroidota</taxon>
        <taxon>Flavobacteriia</taxon>
        <taxon>Flavobacteriales</taxon>
        <taxon>Flavobacteriaceae</taxon>
        <taxon>Bizionia</taxon>
    </lineage>
</organism>
<comment type="subcellular location">
    <subcellularLocation>
        <location evidence="1">Membrane</location>
        <topology evidence="1">Multi-pass membrane protein</topology>
    </subcellularLocation>
</comment>
<dbReference type="GO" id="GO:0016787">
    <property type="term" value="F:hydrolase activity"/>
    <property type="evidence" value="ECO:0007669"/>
    <property type="project" value="TreeGrafter"/>
</dbReference>
<feature type="transmembrane region" description="Helical" evidence="6">
    <location>
        <begin position="34"/>
        <end position="50"/>
    </location>
</feature>
<protein>
    <submittedName>
        <fullName evidence="7">Uncharacterized membrane protein YhhN</fullName>
    </submittedName>
</protein>
<dbReference type="STRING" id="283786.SAMN04487990_10635"/>
<keyword evidence="8" id="KW-1185">Reference proteome</keyword>
<dbReference type="InterPro" id="IPR012506">
    <property type="entry name" value="TMEM86B-like"/>
</dbReference>
<keyword evidence="5 6" id="KW-0472">Membrane</keyword>
<evidence type="ECO:0000313" key="7">
    <source>
        <dbReference type="EMBL" id="SEA06149.1"/>
    </source>
</evidence>
<feature type="transmembrane region" description="Helical" evidence="6">
    <location>
        <begin position="196"/>
        <end position="218"/>
    </location>
</feature>
<dbReference type="GO" id="GO:0016020">
    <property type="term" value="C:membrane"/>
    <property type="evidence" value="ECO:0007669"/>
    <property type="project" value="UniProtKB-SubCell"/>
</dbReference>
<sequence>MKPIQTTTFLVIFVILVFLETVIANLEGFDSLHFISKPLILSALITYFWLTTKPTNKRLKQLTLMALFFSLVGDVLLLFVFKSEFFFIGGLLAFLVAHILYCLLFLNQRNSSLKPYGVIVLFAIYAIGLFAMLYPGLGDLLIPVIVYMLVIILMGVTAYLRKENVSSLSFKLVFIGALLFMLSDSILALNKFYTPIPYSSFSIMLSYALAQLLIVLGIKKQLE</sequence>
<dbReference type="OrthoDB" id="5651790at2"/>
<evidence type="ECO:0000313" key="8">
    <source>
        <dbReference type="Proteomes" id="UP000198846"/>
    </source>
</evidence>
<dbReference type="AlphaFoldDB" id="A0A1H3Y3C4"/>
<comment type="similarity">
    <text evidence="2">Belongs to the TMEM86 family.</text>
</comment>
<name>A0A1H3Y3C4_BIZPA</name>
<feature type="transmembrane region" description="Helical" evidence="6">
    <location>
        <begin position="87"/>
        <end position="106"/>
    </location>
</feature>
<evidence type="ECO:0000256" key="1">
    <source>
        <dbReference type="ARBA" id="ARBA00004141"/>
    </source>
</evidence>
<reference evidence="8" key="1">
    <citation type="submission" date="2016-10" db="EMBL/GenBank/DDBJ databases">
        <authorList>
            <person name="Varghese N."/>
            <person name="Submissions S."/>
        </authorList>
    </citation>
    <scope>NUCLEOTIDE SEQUENCE [LARGE SCALE GENOMIC DNA]</scope>
    <source>
        <strain evidence="8">DSM 23842</strain>
    </source>
</reference>
<keyword evidence="4 6" id="KW-1133">Transmembrane helix</keyword>
<evidence type="ECO:0000256" key="5">
    <source>
        <dbReference type="ARBA" id="ARBA00023136"/>
    </source>
</evidence>
<feature type="transmembrane region" description="Helical" evidence="6">
    <location>
        <begin position="62"/>
        <end position="81"/>
    </location>
</feature>
<evidence type="ECO:0000256" key="6">
    <source>
        <dbReference type="SAM" id="Phobius"/>
    </source>
</evidence>
<dbReference type="PANTHER" id="PTHR31885">
    <property type="entry name" value="GH04784P"/>
    <property type="match status" value="1"/>
</dbReference>